<dbReference type="GO" id="GO:0003887">
    <property type="term" value="F:DNA-directed DNA polymerase activity"/>
    <property type="evidence" value="ECO:0007669"/>
    <property type="project" value="UniProtKB-KW"/>
</dbReference>
<gene>
    <name evidence="15" type="ORF">Pfra01_000704600</name>
</gene>
<name>A0A9W6X560_9STRA</name>
<dbReference type="GO" id="GO:0004519">
    <property type="term" value="F:endonuclease activity"/>
    <property type="evidence" value="ECO:0007669"/>
    <property type="project" value="UniProtKB-KW"/>
</dbReference>
<feature type="region of interest" description="Disordered" evidence="12">
    <location>
        <begin position="196"/>
        <end position="234"/>
    </location>
</feature>
<dbReference type="GO" id="GO:0008270">
    <property type="term" value="F:zinc ion binding"/>
    <property type="evidence" value="ECO:0007669"/>
    <property type="project" value="UniProtKB-KW"/>
</dbReference>
<evidence type="ECO:0000256" key="9">
    <source>
        <dbReference type="ARBA" id="ARBA00023172"/>
    </source>
</evidence>
<keyword evidence="11" id="KW-0863">Zinc-finger</keyword>
<accession>A0A9W6X560</accession>
<evidence type="ECO:0000256" key="6">
    <source>
        <dbReference type="ARBA" id="ARBA00022908"/>
    </source>
</evidence>
<dbReference type="SUPFAM" id="SSF53098">
    <property type="entry name" value="Ribonuclease H-like"/>
    <property type="match status" value="1"/>
</dbReference>
<dbReference type="Pfam" id="PF14223">
    <property type="entry name" value="Retrotran_gag_2"/>
    <property type="match status" value="1"/>
</dbReference>
<dbReference type="GO" id="GO:0006310">
    <property type="term" value="P:DNA recombination"/>
    <property type="evidence" value="ECO:0007669"/>
    <property type="project" value="UniProtKB-KW"/>
</dbReference>
<dbReference type="SUPFAM" id="SSF57756">
    <property type="entry name" value="Retrovirus zinc finger-like domains"/>
    <property type="match status" value="1"/>
</dbReference>
<evidence type="ECO:0000256" key="7">
    <source>
        <dbReference type="ARBA" id="ARBA00022918"/>
    </source>
</evidence>
<keyword evidence="2" id="KW-0479">Metal-binding</keyword>
<dbReference type="PANTHER" id="PTHR42648">
    <property type="entry name" value="TRANSPOSASE, PUTATIVE-RELATED"/>
    <property type="match status" value="1"/>
</dbReference>
<dbReference type="InterPro" id="IPR025724">
    <property type="entry name" value="GAG-pre-integrase_dom"/>
</dbReference>
<dbReference type="Pfam" id="PF07727">
    <property type="entry name" value="RVT_2"/>
    <property type="match status" value="1"/>
</dbReference>
<organism evidence="15 16">
    <name type="scientific">Phytophthora fragariaefolia</name>
    <dbReference type="NCBI Taxonomy" id="1490495"/>
    <lineage>
        <taxon>Eukaryota</taxon>
        <taxon>Sar</taxon>
        <taxon>Stramenopiles</taxon>
        <taxon>Oomycota</taxon>
        <taxon>Peronosporomycetes</taxon>
        <taxon>Peronosporales</taxon>
        <taxon>Peronosporaceae</taxon>
        <taxon>Phytophthora</taxon>
    </lineage>
</organism>
<dbReference type="InterPro" id="IPR036397">
    <property type="entry name" value="RNaseH_sf"/>
</dbReference>
<feature type="compositionally biased region" description="Gly residues" evidence="12">
    <location>
        <begin position="205"/>
        <end position="215"/>
    </location>
</feature>
<feature type="domain" description="Integrase catalytic" evidence="14">
    <location>
        <begin position="372"/>
        <end position="474"/>
    </location>
</feature>
<keyword evidence="3" id="KW-0255">Endonuclease</keyword>
<reference evidence="15" key="1">
    <citation type="submission" date="2023-04" db="EMBL/GenBank/DDBJ databases">
        <title>Phytophthora fragariaefolia NBRC 109709.</title>
        <authorList>
            <person name="Ichikawa N."/>
            <person name="Sato H."/>
            <person name="Tonouchi N."/>
        </authorList>
    </citation>
    <scope>NUCLEOTIDE SEQUENCE</scope>
    <source>
        <strain evidence="15">NBRC 109709</strain>
    </source>
</reference>
<dbReference type="AlphaFoldDB" id="A0A9W6X560"/>
<dbReference type="PROSITE" id="PS50994">
    <property type="entry name" value="INTEGRASE"/>
    <property type="match status" value="1"/>
</dbReference>
<evidence type="ECO:0000256" key="10">
    <source>
        <dbReference type="ARBA" id="ARBA00023268"/>
    </source>
</evidence>
<dbReference type="PROSITE" id="PS50158">
    <property type="entry name" value="ZF_CCHC"/>
    <property type="match status" value="1"/>
</dbReference>
<keyword evidence="9" id="KW-0233">DNA recombination</keyword>
<dbReference type="Gene3D" id="3.30.420.10">
    <property type="entry name" value="Ribonuclease H-like superfamily/Ribonuclease H"/>
    <property type="match status" value="1"/>
</dbReference>
<dbReference type="Pfam" id="PF13976">
    <property type="entry name" value="gag_pre-integrs"/>
    <property type="match status" value="1"/>
</dbReference>
<keyword evidence="8" id="KW-0239">DNA-directed DNA polymerase</keyword>
<evidence type="ECO:0000313" key="16">
    <source>
        <dbReference type="Proteomes" id="UP001165121"/>
    </source>
</evidence>
<evidence type="ECO:0000256" key="3">
    <source>
        <dbReference type="ARBA" id="ARBA00022759"/>
    </source>
</evidence>
<protein>
    <submittedName>
        <fullName evidence="15">Unnamed protein product</fullName>
    </submittedName>
</protein>
<sequence>MSPNASNPNEILNGTNYFLWEFNARMALARKGLQGHVTAMKPEDAAHRETEEWKATDMKALAIVAKMLSPTYQSMIRESTTAFEAWETLREFFVKQTLHNRVQLRKELHAFALGQVEDLMKHIVRFDDLCSRLAAVGETVSEDERLVILLGSLPPEYDAMVRIIEAHGKMTLLEAKEMLRREFEVVKKREEKEQVFKASTPGRVSRGGRGRGIGGSSRNVKSGSGGSRGHRSSKNEFRGKCFNCNTFGHKREDCPELKSQKTADEFVFSATTTLMVNSEVIGVVVRRGKLFAWHVEQPDPVQAAQGVASDSVLWHARLGHVSASKMHVLPRACGGLPPLNHEGDCDIAVCGGCAQGKMTTTPFARKSGSEVKTHGPLEVVHTDVMGPMKPTSMGGARYVIPFIDDFSRFVYVYLLSSKAQVFYRFREFKALAETQTGCKLKCVHSNNGGEYTSKRFNRLCALNEIVHQTSAPSHVRNHTWDLLRRPHSAKVIGCKWEFAHKFDKKGNIVRYKGRLVALGCLRGVDYYYTYSPVASSNTVRVFLAVCCSMRLKIRQFDIETAFLNGTLDEDVYMAVPQGVRADGGLVCKLRRSLYGLKQAAAVWFKTIRAAFIDMGFVQCRADPYLFVRTGKNGQSPVYIVLYVDDILVGCATDAEADEICTALSSRFTVKSLGDARFVLGMEIDYSVEKGELTVKNPAVLGQDLASDDSHAMRDDERSYRELIGSLLYVANATRPDISAILSTHSQYLDCPRDMHWWAALRVLHYLKGTATRGIRFRCSSSNRTGIRAYADANWGGDKKTRRSTSGVLLLLGGGPVVYKSKR</sequence>
<dbReference type="SUPFAM" id="SSF56672">
    <property type="entry name" value="DNA/RNA polymerases"/>
    <property type="match status" value="1"/>
</dbReference>
<dbReference type="InterPro" id="IPR036875">
    <property type="entry name" value="Znf_CCHC_sf"/>
</dbReference>
<comment type="caution">
    <text evidence="15">The sequence shown here is derived from an EMBL/GenBank/DDBJ whole genome shotgun (WGS) entry which is preliminary data.</text>
</comment>
<dbReference type="OrthoDB" id="125229at2759"/>
<keyword evidence="11" id="KW-0862">Zinc</keyword>
<dbReference type="SMART" id="SM00343">
    <property type="entry name" value="ZnF_C2HC"/>
    <property type="match status" value="1"/>
</dbReference>
<evidence type="ECO:0000256" key="4">
    <source>
        <dbReference type="ARBA" id="ARBA00022801"/>
    </source>
</evidence>
<keyword evidence="16" id="KW-1185">Reference proteome</keyword>
<dbReference type="InterPro" id="IPR012337">
    <property type="entry name" value="RNaseH-like_sf"/>
</dbReference>
<evidence type="ECO:0000256" key="12">
    <source>
        <dbReference type="SAM" id="MobiDB-lite"/>
    </source>
</evidence>
<evidence type="ECO:0000256" key="5">
    <source>
        <dbReference type="ARBA" id="ARBA00022842"/>
    </source>
</evidence>
<keyword evidence="4" id="KW-0378">Hydrolase</keyword>
<evidence type="ECO:0000256" key="1">
    <source>
        <dbReference type="ARBA" id="ARBA00022722"/>
    </source>
</evidence>
<evidence type="ECO:0000256" key="2">
    <source>
        <dbReference type="ARBA" id="ARBA00022723"/>
    </source>
</evidence>
<dbReference type="GO" id="GO:0016787">
    <property type="term" value="F:hydrolase activity"/>
    <property type="evidence" value="ECO:0007669"/>
    <property type="project" value="UniProtKB-KW"/>
</dbReference>
<evidence type="ECO:0000256" key="8">
    <source>
        <dbReference type="ARBA" id="ARBA00022932"/>
    </source>
</evidence>
<dbReference type="Pfam" id="PF00665">
    <property type="entry name" value="rve"/>
    <property type="match status" value="1"/>
</dbReference>
<keyword evidence="8" id="KW-0548">Nucleotidyltransferase</keyword>
<keyword evidence="5" id="KW-0460">Magnesium</keyword>
<dbReference type="InterPro" id="IPR001878">
    <property type="entry name" value="Znf_CCHC"/>
</dbReference>
<evidence type="ECO:0000259" key="14">
    <source>
        <dbReference type="PROSITE" id="PS50994"/>
    </source>
</evidence>
<feature type="domain" description="CCHC-type" evidence="13">
    <location>
        <begin position="240"/>
        <end position="256"/>
    </location>
</feature>
<dbReference type="PANTHER" id="PTHR42648:SF11">
    <property type="entry name" value="TRANSPOSON TY4-P GAG-POL POLYPROTEIN"/>
    <property type="match status" value="1"/>
</dbReference>
<dbReference type="GO" id="GO:0003964">
    <property type="term" value="F:RNA-directed DNA polymerase activity"/>
    <property type="evidence" value="ECO:0007669"/>
    <property type="project" value="UniProtKB-KW"/>
</dbReference>
<dbReference type="EMBL" id="BSXT01000617">
    <property type="protein sequence ID" value="GMF31110.1"/>
    <property type="molecule type" value="Genomic_DNA"/>
</dbReference>
<evidence type="ECO:0000256" key="11">
    <source>
        <dbReference type="PROSITE-ProRule" id="PRU00047"/>
    </source>
</evidence>
<dbReference type="InterPro" id="IPR039537">
    <property type="entry name" value="Retrotran_Ty1/copia-like"/>
</dbReference>
<keyword evidence="8" id="KW-0808">Transferase</keyword>
<dbReference type="InterPro" id="IPR013103">
    <property type="entry name" value="RVT_2"/>
</dbReference>
<dbReference type="InterPro" id="IPR001584">
    <property type="entry name" value="Integrase_cat-core"/>
</dbReference>
<keyword evidence="7" id="KW-0695">RNA-directed DNA polymerase</keyword>
<keyword evidence="1" id="KW-0540">Nuclease</keyword>
<keyword evidence="6" id="KW-0229">DNA integration</keyword>
<dbReference type="InterPro" id="IPR043502">
    <property type="entry name" value="DNA/RNA_pol_sf"/>
</dbReference>
<evidence type="ECO:0000313" key="15">
    <source>
        <dbReference type="EMBL" id="GMF31110.1"/>
    </source>
</evidence>
<keyword evidence="10" id="KW-0511">Multifunctional enzyme</keyword>
<dbReference type="Proteomes" id="UP001165121">
    <property type="component" value="Unassembled WGS sequence"/>
</dbReference>
<evidence type="ECO:0000259" key="13">
    <source>
        <dbReference type="PROSITE" id="PS50158"/>
    </source>
</evidence>
<proteinExistence type="predicted"/>
<dbReference type="GO" id="GO:0003676">
    <property type="term" value="F:nucleic acid binding"/>
    <property type="evidence" value="ECO:0007669"/>
    <property type="project" value="InterPro"/>
</dbReference>
<dbReference type="GO" id="GO:0015074">
    <property type="term" value="P:DNA integration"/>
    <property type="evidence" value="ECO:0007669"/>
    <property type="project" value="UniProtKB-KW"/>
</dbReference>